<gene>
    <name evidence="1" type="ORF">PV662_07580</name>
</gene>
<keyword evidence="2" id="KW-1185">Reference proteome</keyword>
<dbReference type="RefSeq" id="WP_319061752.1">
    <property type="nucleotide sequence ID" value="NZ_JARAYT010000037.1"/>
</dbReference>
<reference evidence="1 2" key="1">
    <citation type="journal article" date="2023" name="Microb. Genom.">
        <title>Mesoterricola silvestris gen. nov., sp. nov., Mesoterricola sediminis sp. nov., Geothrix oryzae sp. nov., Geothrix edaphica sp. nov., Geothrix rubra sp. nov., and Geothrix limicola sp. nov., six novel members of Acidobacteriota isolated from soils.</title>
        <authorList>
            <person name="Weisberg A.J."/>
            <person name="Pearce E."/>
            <person name="Kramer C.G."/>
            <person name="Chang J.H."/>
            <person name="Clarke C.R."/>
        </authorList>
    </citation>
    <scope>NUCLEOTIDE SEQUENCE [LARGE SCALE GENOMIC DNA]</scope>
    <source>
        <strain evidence="1 2">ID09-01A</strain>
    </source>
</reference>
<accession>A0ABU4ND84</accession>
<sequence length="55" mass="6233">MTAQQWAARIQAVVQAANADGFEMWIDDEFEGDRVEVRIGSRTGFDDALIMEWNA</sequence>
<dbReference type="Proteomes" id="UP001271274">
    <property type="component" value="Unassembled WGS sequence"/>
</dbReference>
<name>A0ABU4ND84_9ACTN</name>
<evidence type="ECO:0000313" key="2">
    <source>
        <dbReference type="Proteomes" id="UP001271274"/>
    </source>
</evidence>
<organism evidence="1 2">
    <name type="scientific">Streptomyces europaeiscabiei</name>
    <dbReference type="NCBI Taxonomy" id="146819"/>
    <lineage>
        <taxon>Bacteria</taxon>
        <taxon>Bacillati</taxon>
        <taxon>Actinomycetota</taxon>
        <taxon>Actinomycetes</taxon>
        <taxon>Kitasatosporales</taxon>
        <taxon>Streptomycetaceae</taxon>
        <taxon>Streptomyces</taxon>
    </lineage>
</organism>
<evidence type="ECO:0000313" key="1">
    <source>
        <dbReference type="EMBL" id="MDX3699619.1"/>
    </source>
</evidence>
<dbReference type="EMBL" id="JARAYU010000002">
    <property type="protein sequence ID" value="MDX3699619.1"/>
    <property type="molecule type" value="Genomic_DNA"/>
</dbReference>
<comment type="caution">
    <text evidence="1">The sequence shown here is derived from an EMBL/GenBank/DDBJ whole genome shotgun (WGS) entry which is preliminary data.</text>
</comment>
<protein>
    <submittedName>
        <fullName evidence="1">Uncharacterized protein</fullName>
    </submittedName>
</protein>
<proteinExistence type="predicted"/>